<accession>A0AAD8FDD2</accession>
<keyword evidence="13" id="KW-1185">Reference proteome</keyword>
<evidence type="ECO:0000313" key="13">
    <source>
        <dbReference type="Proteomes" id="UP001233172"/>
    </source>
</evidence>
<keyword evidence="9 11" id="KW-0472">Membrane</keyword>
<feature type="compositionally biased region" description="Low complexity" evidence="10">
    <location>
        <begin position="244"/>
        <end position="258"/>
    </location>
</feature>
<dbReference type="PANTHER" id="PTHR21425:SF2">
    <property type="entry name" value="PROTEIN C1ORF43"/>
    <property type="match status" value="1"/>
</dbReference>
<evidence type="ECO:0000256" key="10">
    <source>
        <dbReference type="SAM" id="MobiDB-lite"/>
    </source>
</evidence>
<evidence type="ECO:0000256" key="5">
    <source>
        <dbReference type="ARBA" id="ARBA00022692"/>
    </source>
</evidence>
<dbReference type="GO" id="GO:0005739">
    <property type="term" value="C:mitochondrion"/>
    <property type="evidence" value="ECO:0007669"/>
    <property type="project" value="UniProtKB-SubCell"/>
</dbReference>
<comment type="caution">
    <text evidence="12">The sequence shown here is derived from an EMBL/GenBank/DDBJ whole genome shotgun (WGS) entry which is preliminary data.</text>
</comment>
<dbReference type="Proteomes" id="UP001233172">
    <property type="component" value="Unassembled WGS sequence"/>
</dbReference>
<keyword evidence="7" id="KW-0333">Golgi apparatus</keyword>
<evidence type="ECO:0000256" key="1">
    <source>
        <dbReference type="ARBA" id="ARBA00002620"/>
    </source>
</evidence>
<dbReference type="InterPro" id="IPR010876">
    <property type="entry name" value="C1orf43"/>
</dbReference>
<name>A0AAD8FDD2_BIOPF</name>
<feature type="region of interest" description="Disordered" evidence="10">
    <location>
        <begin position="236"/>
        <end position="270"/>
    </location>
</feature>
<evidence type="ECO:0000256" key="11">
    <source>
        <dbReference type="SAM" id="Phobius"/>
    </source>
</evidence>
<dbReference type="EMBL" id="JASAOG010000037">
    <property type="protein sequence ID" value="KAK0060275.1"/>
    <property type="molecule type" value="Genomic_DNA"/>
</dbReference>
<comment type="subcellular location">
    <subcellularLocation>
        <location evidence="4">Golgi apparatus</location>
    </subcellularLocation>
    <subcellularLocation>
        <location evidence="2">Membrane</location>
        <topology evidence="2">Single-pass membrane protein</topology>
    </subcellularLocation>
    <subcellularLocation>
        <location evidence="3">Mitochondrion</location>
    </subcellularLocation>
</comment>
<keyword evidence="8" id="KW-0496">Mitochondrion</keyword>
<proteinExistence type="predicted"/>
<feature type="transmembrane region" description="Helical" evidence="11">
    <location>
        <begin position="6"/>
        <end position="28"/>
    </location>
</feature>
<gene>
    <name evidence="12" type="ORF">Bpfe_010462</name>
</gene>
<evidence type="ECO:0000256" key="8">
    <source>
        <dbReference type="ARBA" id="ARBA00023128"/>
    </source>
</evidence>
<keyword evidence="5 11" id="KW-0812">Transmembrane</keyword>
<reference evidence="12" key="2">
    <citation type="submission" date="2023-04" db="EMBL/GenBank/DDBJ databases">
        <authorList>
            <person name="Bu L."/>
            <person name="Lu L."/>
            <person name="Laidemitt M.R."/>
            <person name="Zhang S.M."/>
            <person name="Mutuku M."/>
            <person name="Mkoji G."/>
            <person name="Steinauer M."/>
            <person name="Loker E.S."/>
        </authorList>
    </citation>
    <scope>NUCLEOTIDE SEQUENCE</scope>
    <source>
        <strain evidence="12">KasaAsao</strain>
        <tissue evidence="12">Whole Snail</tissue>
    </source>
</reference>
<evidence type="ECO:0000256" key="6">
    <source>
        <dbReference type="ARBA" id="ARBA00022989"/>
    </source>
</evidence>
<comment type="function">
    <text evidence="1">General regulator of phagocytosis. Required to uptake Gram negative bacterium by macrophages.</text>
</comment>
<keyword evidence="6 11" id="KW-1133">Transmembrane helix</keyword>
<protein>
    <submittedName>
        <fullName evidence="12">Protein isoform X2</fullName>
    </submittedName>
</protein>
<evidence type="ECO:0000256" key="4">
    <source>
        <dbReference type="ARBA" id="ARBA00004555"/>
    </source>
</evidence>
<dbReference type="GO" id="GO:0005794">
    <property type="term" value="C:Golgi apparatus"/>
    <property type="evidence" value="ECO:0007669"/>
    <property type="project" value="UniProtKB-SubCell"/>
</dbReference>
<dbReference type="PANTHER" id="PTHR21425">
    <property type="entry name" value="NICE-3"/>
    <property type="match status" value="1"/>
</dbReference>
<evidence type="ECO:0000256" key="3">
    <source>
        <dbReference type="ARBA" id="ARBA00004173"/>
    </source>
</evidence>
<evidence type="ECO:0000313" key="12">
    <source>
        <dbReference type="EMBL" id="KAK0060275.1"/>
    </source>
</evidence>
<dbReference type="AlphaFoldDB" id="A0AAD8FDD2"/>
<organism evidence="12 13">
    <name type="scientific">Biomphalaria pfeifferi</name>
    <name type="common">Bloodfluke planorb</name>
    <name type="synonym">Freshwater snail</name>
    <dbReference type="NCBI Taxonomy" id="112525"/>
    <lineage>
        <taxon>Eukaryota</taxon>
        <taxon>Metazoa</taxon>
        <taxon>Spiralia</taxon>
        <taxon>Lophotrochozoa</taxon>
        <taxon>Mollusca</taxon>
        <taxon>Gastropoda</taxon>
        <taxon>Heterobranchia</taxon>
        <taxon>Euthyneura</taxon>
        <taxon>Panpulmonata</taxon>
        <taxon>Hygrophila</taxon>
        <taxon>Lymnaeoidea</taxon>
        <taxon>Planorbidae</taxon>
        <taxon>Biomphalaria</taxon>
    </lineage>
</organism>
<sequence length="270" mass="30869">MSTEFSIVTVVLLVAAGILVFLVLFLFAKRQIFRFALKSARKPHVIIGADVPKALRDKIHACLKMTEEIYYEPTLLSEQVQNAAYSVENTYYYRMKALDAFSNAVTTLQLIDPLLPHREAKQSIQLYLFCLCPSVVGNKQSKMIQSFAQMYMHARHSPLVFGEKELVKYMELLEKVLRLIKMDKKRRSKSLQTVDLEVQLKKGSKGSETTTKRYENILMEEIRHKGGALSLEMMDRPPAHRDMSSGYSSTDRSSSQGSADRLLMIHDKRV</sequence>
<evidence type="ECO:0000256" key="9">
    <source>
        <dbReference type="ARBA" id="ARBA00023136"/>
    </source>
</evidence>
<dbReference type="GO" id="GO:0016020">
    <property type="term" value="C:membrane"/>
    <property type="evidence" value="ECO:0007669"/>
    <property type="project" value="UniProtKB-SubCell"/>
</dbReference>
<evidence type="ECO:0000256" key="7">
    <source>
        <dbReference type="ARBA" id="ARBA00023034"/>
    </source>
</evidence>
<evidence type="ECO:0000256" key="2">
    <source>
        <dbReference type="ARBA" id="ARBA00004167"/>
    </source>
</evidence>
<dbReference type="Pfam" id="PF07406">
    <property type="entry name" value="NICE-3"/>
    <property type="match status" value="1"/>
</dbReference>
<reference evidence="12" key="1">
    <citation type="journal article" date="2023" name="PLoS Negl. Trop. Dis.">
        <title>A genome sequence for Biomphalaria pfeifferi, the major vector snail for the human-infecting parasite Schistosoma mansoni.</title>
        <authorList>
            <person name="Bu L."/>
            <person name="Lu L."/>
            <person name="Laidemitt M.R."/>
            <person name="Zhang S.M."/>
            <person name="Mutuku M."/>
            <person name="Mkoji G."/>
            <person name="Steinauer M."/>
            <person name="Loker E.S."/>
        </authorList>
    </citation>
    <scope>NUCLEOTIDE SEQUENCE</scope>
    <source>
        <strain evidence="12">KasaAsao</strain>
    </source>
</reference>